<dbReference type="Pfam" id="PF02566">
    <property type="entry name" value="OsmC"/>
    <property type="match status" value="1"/>
</dbReference>
<proteinExistence type="predicted"/>
<dbReference type="Gene3D" id="2.20.25.10">
    <property type="match status" value="1"/>
</dbReference>
<dbReference type="PANTHER" id="PTHR34352:SF1">
    <property type="entry name" value="PROTEIN YHFA"/>
    <property type="match status" value="1"/>
</dbReference>
<dbReference type="Gene3D" id="3.30.300.20">
    <property type="match status" value="1"/>
</dbReference>
<dbReference type="Proteomes" id="UP000027463">
    <property type="component" value="Unassembled WGS sequence"/>
</dbReference>
<organism evidence="1 2">
    <name type="scientific">Thalassospira permensis NBRC 106175</name>
    <dbReference type="NCBI Taxonomy" id="1353532"/>
    <lineage>
        <taxon>Bacteria</taxon>
        <taxon>Pseudomonadati</taxon>
        <taxon>Pseudomonadota</taxon>
        <taxon>Alphaproteobacteria</taxon>
        <taxon>Rhodospirillales</taxon>
        <taxon>Thalassospiraceae</taxon>
        <taxon>Thalassospira</taxon>
    </lineage>
</organism>
<dbReference type="NCBIfam" id="NF008009">
    <property type="entry name" value="PRK10738.1"/>
    <property type="match status" value="1"/>
</dbReference>
<keyword evidence="2" id="KW-1185">Reference proteome</keyword>
<comment type="caution">
    <text evidence="1">The sequence shown here is derived from an EMBL/GenBank/DDBJ whole genome shotgun (WGS) entry which is preliminary data.</text>
</comment>
<accession>A0ABR4TNX2</accession>
<dbReference type="PANTHER" id="PTHR34352">
    <property type="entry name" value="PROTEIN YHFA"/>
    <property type="match status" value="1"/>
</dbReference>
<evidence type="ECO:0000313" key="2">
    <source>
        <dbReference type="Proteomes" id="UP000027463"/>
    </source>
</evidence>
<dbReference type="EMBL" id="AUNC01000015">
    <property type="protein sequence ID" value="KEO57132.1"/>
    <property type="molecule type" value="Genomic_DNA"/>
</dbReference>
<reference evidence="1 2" key="1">
    <citation type="submission" date="2013-07" db="EMBL/GenBank/DDBJ databases">
        <title>Thalassospira permensis NBRC 106175 Genome Sequencing.</title>
        <authorList>
            <person name="Lai Q."/>
            <person name="Shao Z."/>
        </authorList>
    </citation>
    <scope>NUCLEOTIDE SEQUENCE [LARGE SCALE GENOMIC DNA]</scope>
    <source>
        <strain evidence="1 2">NBRC 106175</strain>
    </source>
</reference>
<dbReference type="InterPro" id="IPR036102">
    <property type="entry name" value="OsmC/Ohrsf"/>
</dbReference>
<protein>
    <submittedName>
        <fullName evidence="1">Peroxiredoxin</fullName>
    </submittedName>
</protein>
<dbReference type="SUPFAM" id="SSF82784">
    <property type="entry name" value="OsmC-like"/>
    <property type="match status" value="1"/>
</dbReference>
<dbReference type="InterPro" id="IPR015946">
    <property type="entry name" value="KH_dom-like_a/b"/>
</dbReference>
<evidence type="ECO:0000313" key="1">
    <source>
        <dbReference type="EMBL" id="KEO57132.1"/>
    </source>
</evidence>
<name>A0ABR4TNX2_9PROT</name>
<sequence>MKHAILKTRNPIMEARVKWLENLTFTGTSGSGHGVVMDGNRDTGFGPSPMEMLLLGLAGCSSIDVVHILQKGREKIIDVQADVKAERAETDPKVFTKIHLHFKAKGENLNEAKLARAVELSAEKYCSASIMLSKAAEITHSWEIME</sequence>
<dbReference type="InterPro" id="IPR003718">
    <property type="entry name" value="OsmC/Ohr_fam"/>
</dbReference>
<gene>
    <name evidence="1" type="ORF">SMB34_16990</name>
</gene>